<feature type="region of interest" description="Disordered" evidence="12">
    <location>
        <begin position="65"/>
        <end position="97"/>
    </location>
</feature>
<comment type="similarity">
    <text evidence="2">Belongs to the uracil-DNA glycosylase (UDG) superfamily. Type 4 (UDGa) family.</text>
</comment>
<name>A0ABT4LL33_9PROT</name>
<evidence type="ECO:0000256" key="1">
    <source>
        <dbReference type="ARBA" id="ARBA00001400"/>
    </source>
</evidence>
<gene>
    <name evidence="14" type="ORF">O4H49_13575</name>
</gene>
<dbReference type="Pfam" id="PF03167">
    <property type="entry name" value="UDG"/>
    <property type="match status" value="1"/>
</dbReference>
<comment type="catalytic activity">
    <reaction evidence="1">
        <text>Hydrolyzes single-stranded DNA or mismatched double-stranded DNA and polynucleotides, releasing free uracil.</text>
        <dbReference type="EC" id="3.2.2.27"/>
    </reaction>
</comment>
<dbReference type="SUPFAM" id="SSF52141">
    <property type="entry name" value="Uracil-DNA glycosylase-like"/>
    <property type="match status" value="1"/>
</dbReference>
<organism evidence="14 15">
    <name type="scientific">Kiloniella laminariae</name>
    <dbReference type="NCBI Taxonomy" id="454162"/>
    <lineage>
        <taxon>Bacteria</taxon>
        <taxon>Pseudomonadati</taxon>
        <taxon>Pseudomonadota</taxon>
        <taxon>Alphaproteobacteria</taxon>
        <taxon>Rhodospirillales</taxon>
        <taxon>Kiloniellaceae</taxon>
        <taxon>Kiloniella</taxon>
    </lineage>
</organism>
<keyword evidence="5" id="KW-0004">4Fe-4S</keyword>
<dbReference type="CDD" id="cd10030">
    <property type="entry name" value="UDG-F4_TTUDGA_SPO1dp_like"/>
    <property type="match status" value="1"/>
</dbReference>
<keyword evidence="15" id="KW-1185">Reference proteome</keyword>
<evidence type="ECO:0000256" key="4">
    <source>
        <dbReference type="ARBA" id="ARBA00019403"/>
    </source>
</evidence>
<evidence type="ECO:0000256" key="2">
    <source>
        <dbReference type="ARBA" id="ARBA00006521"/>
    </source>
</evidence>
<reference evidence="14" key="1">
    <citation type="submission" date="2022-12" db="EMBL/GenBank/DDBJ databases">
        <title>Bacterial isolates from different developmental stages of Nematostella vectensis.</title>
        <authorList>
            <person name="Fraune S."/>
        </authorList>
    </citation>
    <scope>NUCLEOTIDE SEQUENCE</scope>
    <source>
        <strain evidence="14">G21630-S1</strain>
    </source>
</reference>
<comment type="caution">
    <text evidence="14">The sequence shown here is derived from an EMBL/GenBank/DDBJ whole genome shotgun (WGS) entry which is preliminary data.</text>
</comment>
<dbReference type="EC" id="3.2.2.27" evidence="3"/>
<evidence type="ECO:0000259" key="13">
    <source>
        <dbReference type="SMART" id="SM00986"/>
    </source>
</evidence>
<keyword evidence="9" id="KW-0408">Iron</keyword>
<feature type="compositionally biased region" description="Low complexity" evidence="12">
    <location>
        <begin position="84"/>
        <end position="97"/>
    </location>
</feature>
<dbReference type="RefSeq" id="WP_269423971.1">
    <property type="nucleotide sequence ID" value="NZ_JAPWGY010000004.1"/>
</dbReference>
<evidence type="ECO:0000256" key="11">
    <source>
        <dbReference type="ARBA" id="ARBA00023204"/>
    </source>
</evidence>
<dbReference type="InterPro" id="IPR051536">
    <property type="entry name" value="UDG_Type-4/5"/>
</dbReference>
<dbReference type="Gene3D" id="3.40.470.10">
    <property type="entry name" value="Uracil-DNA glycosylase-like domain"/>
    <property type="match status" value="1"/>
</dbReference>
<dbReference type="NCBIfam" id="TIGR00758">
    <property type="entry name" value="UDG_fam4"/>
    <property type="match status" value="1"/>
</dbReference>
<dbReference type="InterPro" id="IPR036895">
    <property type="entry name" value="Uracil-DNA_glycosylase-like_sf"/>
</dbReference>
<keyword evidence="6" id="KW-0479">Metal-binding</keyword>
<evidence type="ECO:0000256" key="7">
    <source>
        <dbReference type="ARBA" id="ARBA00022763"/>
    </source>
</evidence>
<dbReference type="Proteomes" id="UP001069802">
    <property type="component" value="Unassembled WGS sequence"/>
</dbReference>
<protein>
    <recommendedName>
        <fullName evidence="4">Type-4 uracil-DNA glycosylase</fullName>
        <ecNumber evidence="3">3.2.2.27</ecNumber>
    </recommendedName>
</protein>
<evidence type="ECO:0000313" key="14">
    <source>
        <dbReference type="EMBL" id="MCZ4281816.1"/>
    </source>
</evidence>
<evidence type="ECO:0000256" key="10">
    <source>
        <dbReference type="ARBA" id="ARBA00023014"/>
    </source>
</evidence>
<evidence type="ECO:0000256" key="12">
    <source>
        <dbReference type="SAM" id="MobiDB-lite"/>
    </source>
</evidence>
<dbReference type="SMART" id="SM00987">
    <property type="entry name" value="UreE_C"/>
    <property type="match status" value="1"/>
</dbReference>
<proteinExistence type="inferred from homology"/>
<accession>A0ABT4LL33</accession>
<evidence type="ECO:0000313" key="15">
    <source>
        <dbReference type="Proteomes" id="UP001069802"/>
    </source>
</evidence>
<evidence type="ECO:0000256" key="5">
    <source>
        <dbReference type="ARBA" id="ARBA00022485"/>
    </source>
</evidence>
<dbReference type="InterPro" id="IPR005273">
    <property type="entry name" value="Ura-DNA_glyco_family4"/>
</dbReference>
<keyword evidence="11" id="KW-0234">DNA repair</keyword>
<evidence type="ECO:0000256" key="3">
    <source>
        <dbReference type="ARBA" id="ARBA00012030"/>
    </source>
</evidence>
<keyword evidence="8" id="KW-0378">Hydrolase</keyword>
<evidence type="ECO:0000256" key="9">
    <source>
        <dbReference type="ARBA" id="ARBA00023004"/>
    </source>
</evidence>
<sequence>MSSDLPNQDEDTKGNEYGYAGTLDDWSRDELLAALEWQHAFGVDEAIGPTALDSYSFALTHQNTPRPMISAQTPGASDSQTSNTAAVAPATKPPTTAGRALQSFQRTLTEADQLARSATSIPELAEALGKFEGCSLQKTAISTVFEAKAVPARLMIVLGAPRAEEDREGTTVAGQNRTLLTNMLKSIGLSLEDVYLTSSVFWRPPGDKKPTANDLACCKPFIEKQIELIQPEILLVMGETALRSLIDPDASLLRQRGKWGTYSLSGMSAIKSLATFAPHMLLNTPRQKALAWHDLRLVKAALSSEKPH</sequence>
<feature type="domain" description="Uracil-DNA glycosylase-like" evidence="13">
    <location>
        <begin position="144"/>
        <end position="296"/>
    </location>
</feature>
<evidence type="ECO:0000256" key="8">
    <source>
        <dbReference type="ARBA" id="ARBA00022801"/>
    </source>
</evidence>
<dbReference type="PANTHER" id="PTHR33693:SF1">
    <property type="entry name" value="TYPE-4 URACIL-DNA GLYCOSYLASE"/>
    <property type="match status" value="1"/>
</dbReference>
<evidence type="ECO:0000256" key="6">
    <source>
        <dbReference type="ARBA" id="ARBA00022723"/>
    </source>
</evidence>
<keyword evidence="7" id="KW-0227">DNA damage</keyword>
<dbReference type="InterPro" id="IPR005122">
    <property type="entry name" value="Uracil-DNA_glycosylase-like"/>
</dbReference>
<keyword evidence="10" id="KW-0411">Iron-sulfur</keyword>
<feature type="compositionally biased region" description="Polar residues" evidence="12">
    <location>
        <begin position="65"/>
        <end position="83"/>
    </location>
</feature>
<dbReference type="SMART" id="SM00986">
    <property type="entry name" value="UDG"/>
    <property type="match status" value="1"/>
</dbReference>
<dbReference type="PANTHER" id="PTHR33693">
    <property type="entry name" value="TYPE-5 URACIL-DNA GLYCOSYLASE"/>
    <property type="match status" value="1"/>
</dbReference>
<dbReference type="EMBL" id="JAPWGY010000004">
    <property type="protein sequence ID" value="MCZ4281816.1"/>
    <property type="molecule type" value="Genomic_DNA"/>
</dbReference>